<evidence type="ECO:0000256" key="17">
    <source>
        <dbReference type="SAM" id="MobiDB-lite"/>
    </source>
</evidence>
<dbReference type="Pfam" id="PF02734">
    <property type="entry name" value="Dak2"/>
    <property type="match status" value="1"/>
</dbReference>
<dbReference type="Gene3D" id="1.25.40.340">
    <property type="match status" value="1"/>
</dbReference>
<dbReference type="EC" id="4.6.1.15" evidence="4"/>
<comment type="subunit">
    <text evidence="13">Homodimer. Interacts with IFIH1 (via the CARD domains), the interaction is inhibited by viral infection.</text>
</comment>
<evidence type="ECO:0000259" key="18">
    <source>
        <dbReference type="PROSITE" id="PS51480"/>
    </source>
</evidence>
<feature type="region of interest" description="Disordered" evidence="17">
    <location>
        <begin position="309"/>
        <end position="330"/>
    </location>
</feature>
<comment type="catalytic activity">
    <reaction evidence="14">
        <text>D-glyceraldehyde + ATP = D-glyceraldehyde 3-phosphate + ADP + H(+)</text>
        <dbReference type="Rhea" id="RHEA:13941"/>
        <dbReference type="ChEBI" id="CHEBI:15378"/>
        <dbReference type="ChEBI" id="CHEBI:17378"/>
        <dbReference type="ChEBI" id="CHEBI:30616"/>
        <dbReference type="ChEBI" id="CHEBI:59776"/>
        <dbReference type="ChEBI" id="CHEBI:456216"/>
        <dbReference type="EC" id="2.7.1.28"/>
    </reaction>
</comment>
<dbReference type="InterPro" id="IPR050861">
    <property type="entry name" value="Dihydroxyacetone_Kinase"/>
</dbReference>
<dbReference type="GO" id="GO:0034012">
    <property type="term" value="F:FAD-AMP lyase (cyclizing) activity"/>
    <property type="evidence" value="ECO:0007669"/>
    <property type="project" value="UniProtKB-EC"/>
</dbReference>
<evidence type="ECO:0000256" key="16">
    <source>
        <dbReference type="ARBA" id="ARBA00048898"/>
    </source>
</evidence>
<evidence type="ECO:0000256" key="15">
    <source>
        <dbReference type="ARBA" id="ARBA00048526"/>
    </source>
</evidence>
<dbReference type="InterPro" id="IPR036117">
    <property type="entry name" value="DhaL_dom_sf"/>
</dbReference>
<evidence type="ECO:0000256" key="6">
    <source>
        <dbReference type="ARBA" id="ARBA00022679"/>
    </source>
</evidence>
<evidence type="ECO:0000256" key="12">
    <source>
        <dbReference type="ARBA" id="ARBA00045490"/>
    </source>
</evidence>
<keyword evidence="10" id="KW-0170">Cobalt</keyword>
<comment type="catalytic activity">
    <reaction evidence="16">
        <text>dihydroxyacetone + ATP = dihydroxyacetone phosphate + ADP + H(+)</text>
        <dbReference type="Rhea" id="RHEA:15773"/>
        <dbReference type="ChEBI" id="CHEBI:15378"/>
        <dbReference type="ChEBI" id="CHEBI:16016"/>
        <dbReference type="ChEBI" id="CHEBI:30616"/>
        <dbReference type="ChEBI" id="CHEBI:57642"/>
        <dbReference type="ChEBI" id="CHEBI:456216"/>
        <dbReference type="EC" id="2.7.1.29"/>
    </reaction>
</comment>
<dbReference type="FunFam" id="3.40.50.10440:FF:000001">
    <property type="entry name" value="Dihydroxyacetone kinase, DhaK subunit"/>
    <property type="match status" value="1"/>
</dbReference>
<dbReference type="SMART" id="SM01120">
    <property type="entry name" value="Dak2"/>
    <property type="match status" value="1"/>
</dbReference>
<feature type="domain" description="DhaL" evidence="18">
    <location>
        <begin position="333"/>
        <end position="532"/>
    </location>
</feature>
<dbReference type="PROSITE" id="PS51480">
    <property type="entry name" value="DHAL"/>
    <property type="match status" value="1"/>
</dbReference>
<evidence type="ECO:0000256" key="8">
    <source>
        <dbReference type="ARBA" id="ARBA00022777"/>
    </source>
</evidence>
<dbReference type="InterPro" id="IPR004007">
    <property type="entry name" value="DhaL_dom"/>
</dbReference>
<comment type="cofactor">
    <cofactor evidence="1">
        <name>Co(2+)</name>
        <dbReference type="ChEBI" id="CHEBI:48828"/>
    </cofactor>
</comment>
<evidence type="ECO:0000256" key="14">
    <source>
        <dbReference type="ARBA" id="ARBA00047974"/>
    </source>
</evidence>
<gene>
    <name evidence="20" type="ORF">CK820_G0030893</name>
</gene>
<evidence type="ECO:0000256" key="10">
    <source>
        <dbReference type="ARBA" id="ARBA00023285"/>
    </source>
</evidence>
<dbReference type="AlphaFoldDB" id="A0A2J8LD47"/>
<evidence type="ECO:0000256" key="2">
    <source>
        <dbReference type="ARBA" id="ARBA00012107"/>
    </source>
</evidence>
<dbReference type="PROSITE" id="PS51481">
    <property type="entry name" value="DHAK"/>
    <property type="match status" value="1"/>
</dbReference>
<keyword evidence="6" id="KW-0808">Transferase</keyword>
<dbReference type="GO" id="GO:0050354">
    <property type="term" value="F:triokinase activity"/>
    <property type="evidence" value="ECO:0007669"/>
    <property type="project" value="UniProtKB-EC"/>
</dbReference>
<dbReference type="FunFam" id="1.25.40.340:FF:000001">
    <property type="entry name" value="Dihydroxyacetone kinase 1"/>
    <property type="match status" value="1"/>
</dbReference>
<dbReference type="SUPFAM" id="SSF82549">
    <property type="entry name" value="DAK1/DegV-like"/>
    <property type="match status" value="1"/>
</dbReference>
<organism evidence="20 21">
    <name type="scientific">Pan troglodytes</name>
    <name type="common">Chimpanzee</name>
    <dbReference type="NCBI Taxonomy" id="9598"/>
    <lineage>
        <taxon>Eukaryota</taxon>
        <taxon>Metazoa</taxon>
        <taxon>Chordata</taxon>
        <taxon>Craniata</taxon>
        <taxon>Vertebrata</taxon>
        <taxon>Euteleostomi</taxon>
        <taxon>Mammalia</taxon>
        <taxon>Eutheria</taxon>
        <taxon>Euarchontoglires</taxon>
        <taxon>Primates</taxon>
        <taxon>Haplorrhini</taxon>
        <taxon>Catarrhini</taxon>
        <taxon>Hominidae</taxon>
        <taxon>Pan</taxon>
    </lineage>
</organism>
<evidence type="ECO:0000256" key="7">
    <source>
        <dbReference type="ARBA" id="ARBA00022741"/>
    </source>
</evidence>
<dbReference type="Proteomes" id="UP000236370">
    <property type="component" value="Unassembled WGS sequence"/>
</dbReference>
<evidence type="ECO:0000259" key="19">
    <source>
        <dbReference type="PROSITE" id="PS51481"/>
    </source>
</evidence>
<evidence type="ECO:0000256" key="3">
    <source>
        <dbReference type="ARBA" id="ARBA00012110"/>
    </source>
</evidence>
<keyword evidence="9" id="KW-0067">ATP-binding</keyword>
<evidence type="ECO:0000256" key="9">
    <source>
        <dbReference type="ARBA" id="ARBA00022840"/>
    </source>
</evidence>
<dbReference type="InterPro" id="IPR004006">
    <property type="entry name" value="DhaK_dom"/>
</dbReference>
<comment type="function">
    <text evidence="12">Catalyzes both the phosphorylation of dihydroxyacetone and of glyceraldehyde, and the splitting of ribonucleoside diphosphate-X compounds among which FAD is the best substrate. Represses IFIH1-mediated cellular antiviral response.</text>
</comment>
<dbReference type="SUPFAM" id="SSF101473">
    <property type="entry name" value="DhaL-like"/>
    <property type="match status" value="1"/>
</dbReference>
<dbReference type="Gene3D" id="3.40.50.10440">
    <property type="entry name" value="Dihydroxyacetone kinase, domain 1"/>
    <property type="match status" value="1"/>
</dbReference>
<reference evidence="20 21" key="1">
    <citation type="submission" date="2017-12" db="EMBL/GenBank/DDBJ databases">
        <title>High-resolution comparative analysis of great ape genomes.</title>
        <authorList>
            <person name="Pollen A."/>
            <person name="Hastie A."/>
            <person name="Hormozdiari F."/>
            <person name="Dougherty M."/>
            <person name="Liu R."/>
            <person name="Chaisson M."/>
            <person name="Hoppe E."/>
            <person name="Hill C."/>
            <person name="Pang A."/>
            <person name="Hillier L."/>
            <person name="Baker C."/>
            <person name="Armstrong J."/>
            <person name="Shendure J."/>
            <person name="Paten B."/>
            <person name="Wilson R."/>
            <person name="Chao H."/>
            <person name="Schneider V."/>
            <person name="Ventura M."/>
            <person name="Kronenberg Z."/>
            <person name="Murali S."/>
            <person name="Gordon D."/>
            <person name="Cantsilieris S."/>
            <person name="Munson K."/>
            <person name="Nelson B."/>
            <person name="Raja A."/>
            <person name="Underwood J."/>
            <person name="Diekhans M."/>
            <person name="Fiddes I."/>
            <person name="Haussler D."/>
            <person name="Eichler E."/>
        </authorList>
    </citation>
    <scope>NUCLEOTIDE SEQUENCE [LARGE SCALE GENOMIC DNA]</scope>
    <source>
        <strain evidence="20">Yerkes chimp pedigree #C0471</strain>
    </source>
</reference>
<protein>
    <recommendedName>
        <fullName evidence="5">Triokinase/FMN cyclase</fullName>
        <ecNumber evidence="3">2.7.1.28</ecNumber>
        <ecNumber evidence="2">2.7.1.29</ecNumber>
        <ecNumber evidence="4">4.6.1.15</ecNumber>
    </recommendedName>
    <alternativeName>
        <fullName evidence="11">Bifunctional ATP-dependent dihydroxyacetone kinase/FAD-AMP lyase (cyclizing)</fullName>
    </alternativeName>
</protein>
<dbReference type="GO" id="GO:0005524">
    <property type="term" value="F:ATP binding"/>
    <property type="evidence" value="ECO:0007669"/>
    <property type="project" value="UniProtKB-KW"/>
</dbReference>
<name>A0A2J8LD47_PANTR</name>
<dbReference type="GO" id="GO:0006071">
    <property type="term" value="P:glycerol metabolic process"/>
    <property type="evidence" value="ECO:0007669"/>
    <property type="project" value="InterPro"/>
</dbReference>
<evidence type="ECO:0000256" key="13">
    <source>
        <dbReference type="ARBA" id="ARBA00046681"/>
    </source>
</evidence>
<evidence type="ECO:0000256" key="1">
    <source>
        <dbReference type="ARBA" id="ARBA00001941"/>
    </source>
</evidence>
<dbReference type="EC" id="2.7.1.29" evidence="2"/>
<accession>A0A2J8LD47</accession>
<feature type="domain" description="DhaK" evidence="19">
    <location>
        <begin position="9"/>
        <end position="362"/>
    </location>
</feature>
<sequence>MTSKKLVNSVAGCADDALAGLVACNPNLQLLQGHRVALRSDLDSLKGRVALLSGGGSGHEPAHAGFIGKGMLTGVIAGAVFTSPAVGSILAAIRAVAQAGTVGTLLIVKNYTGDRLNFGLAREQARAEGIPVEMVVIGDDSAFTVLKKAGRRGLCGTVLIHKVAGALAEAGVGLEEIAKQVNVVAKAMGTLGVSLSSCSVPGSKPTFELSADEVELGLGIHGEAGVRRIKMATADEIVKLMLDHMTNTTNASHVPVQPGSSVVMMVNNLGGLSFLELGIIADATVRSLDAETTAAAWPNVAAVSITGRKRSRVAPAEPQEAPDSTAAGGSASKRMALVLERVCSTLLGLEEHLNALDRAAGDGDCGTTHSRAARAIQEWLKEGPPPASPAQLLSKLSVLLLEKMGGSSGALYGLFLTAAAQPLKAKTSLPAWSAAMDAGLEAMQKYGKAAPGDRTMLDSLWAAGQELQAWKSPGADLLQVLTKAVKSAEAAAEATKNMEAGAGRASYISSARLEQPDPGAVAAAAILRAILEVLQS</sequence>
<dbReference type="PANTHER" id="PTHR28629:SF4">
    <property type="entry name" value="TRIOKINASE_FMN CYCLASE"/>
    <property type="match status" value="1"/>
</dbReference>
<evidence type="ECO:0000256" key="5">
    <source>
        <dbReference type="ARBA" id="ARBA00018932"/>
    </source>
</evidence>
<evidence type="ECO:0000256" key="4">
    <source>
        <dbReference type="ARBA" id="ARBA00012578"/>
    </source>
</evidence>
<keyword evidence="8" id="KW-0418">Kinase</keyword>
<evidence type="ECO:0000313" key="21">
    <source>
        <dbReference type="Proteomes" id="UP000236370"/>
    </source>
</evidence>
<comment type="caution">
    <text evidence="20">The sequence shown here is derived from an EMBL/GenBank/DDBJ whole genome shotgun (WGS) entry which is preliminary data.</text>
</comment>
<dbReference type="Gene3D" id="3.30.1180.20">
    <property type="entry name" value="Dihydroxyacetone kinase, domain 2"/>
    <property type="match status" value="1"/>
</dbReference>
<dbReference type="EC" id="2.7.1.28" evidence="3"/>
<dbReference type="Pfam" id="PF02733">
    <property type="entry name" value="Dak1"/>
    <property type="match status" value="1"/>
</dbReference>
<dbReference type="PANTHER" id="PTHR28629">
    <property type="entry name" value="TRIOKINASE/FMN CYCLASE"/>
    <property type="match status" value="1"/>
</dbReference>
<comment type="catalytic activity">
    <reaction evidence="15">
        <text>FAD = riboflavin cyclic-4',5'-phosphate + AMP + H(+)</text>
        <dbReference type="Rhea" id="RHEA:13729"/>
        <dbReference type="ChEBI" id="CHEBI:15378"/>
        <dbReference type="ChEBI" id="CHEBI:57692"/>
        <dbReference type="ChEBI" id="CHEBI:76202"/>
        <dbReference type="ChEBI" id="CHEBI:456215"/>
        <dbReference type="EC" id="4.6.1.15"/>
    </reaction>
</comment>
<dbReference type="GO" id="GO:0004371">
    <property type="term" value="F:glycerone kinase activity"/>
    <property type="evidence" value="ECO:0007669"/>
    <property type="project" value="UniProtKB-EC"/>
</dbReference>
<proteinExistence type="predicted"/>
<dbReference type="EMBL" id="NBAG03000297">
    <property type="protein sequence ID" value="PNI45182.1"/>
    <property type="molecule type" value="Genomic_DNA"/>
</dbReference>
<evidence type="ECO:0000313" key="20">
    <source>
        <dbReference type="EMBL" id="PNI45182.1"/>
    </source>
</evidence>
<evidence type="ECO:0000256" key="11">
    <source>
        <dbReference type="ARBA" id="ARBA00032426"/>
    </source>
</evidence>
<keyword evidence="7" id="KW-0547">Nucleotide-binding</keyword>